<dbReference type="InterPro" id="IPR050300">
    <property type="entry name" value="GDXG_lipolytic_enzyme"/>
</dbReference>
<feature type="transmembrane region" description="Helical" evidence="4">
    <location>
        <begin position="12"/>
        <end position="35"/>
    </location>
</feature>
<keyword evidence="4" id="KW-1133">Transmembrane helix</keyword>
<dbReference type="Gene3D" id="3.40.50.1820">
    <property type="entry name" value="alpha/beta hydrolase"/>
    <property type="match status" value="1"/>
</dbReference>
<evidence type="ECO:0000256" key="2">
    <source>
        <dbReference type="ARBA" id="ARBA00022801"/>
    </source>
</evidence>
<sequence>MAPVWSSQPFKALYTVFVLLKTPPTLLLLFVRYLVTRFRPSPEWSIKTSLVCAGMRALFQYVVATRSQLLLYAAPDKAKDRHTRIRPHEDGSYHGVLSACQEVRPSEVDAVWFPGPPPTGSPDAVKQMQRVVLHFPGGAFVMAFGHTDMGQDLSDTMAKHLRATNTVWAQYRLSGSPGTCFPAALQDALTFYRYILSLGVPASNVILSGDSAGGNIAIALLRYLETGQAGIEKPLPTPGGVVAFSPWVHVTRRAGLDYTESSNSDKDMLVPALLQWGAEAYLPDGELSAEVSAYVSPLGHPFRIATPLFIHAGTAEAFHRDIQRFAGEMTDLNGGLVEYNETAHAPHNLLLAGKGLGLEGELAVAVDAACEFLEAGRNGRGH</sequence>
<dbReference type="InterPro" id="IPR033140">
    <property type="entry name" value="Lipase_GDXG_put_SER_AS"/>
</dbReference>
<keyword evidence="7" id="KW-1185">Reference proteome</keyword>
<proteinExistence type="inferred from homology"/>
<feature type="active site" evidence="3">
    <location>
        <position position="211"/>
    </location>
</feature>
<feature type="domain" description="Alpha/beta hydrolase fold-3" evidence="5">
    <location>
        <begin position="132"/>
        <end position="349"/>
    </location>
</feature>
<dbReference type="EMBL" id="KQ030519">
    <property type="protein sequence ID" value="KJZ75258.1"/>
    <property type="molecule type" value="Genomic_DNA"/>
</dbReference>
<dbReference type="SUPFAM" id="SSF53474">
    <property type="entry name" value="alpha/beta-Hydrolases"/>
    <property type="match status" value="1"/>
</dbReference>
<evidence type="ECO:0000313" key="6">
    <source>
        <dbReference type="EMBL" id="KJZ75258.1"/>
    </source>
</evidence>
<evidence type="ECO:0000256" key="1">
    <source>
        <dbReference type="ARBA" id="ARBA00010515"/>
    </source>
</evidence>
<dbReference type="PANTHER" id="PTHR48081:SF8">
    <property type="entry name" value="ALPHA_BETA HYDROLASE FOLD-3 DOMAIN-CONTAINING PROTEIN-RELATED"/>
    <property type="match status" value="1"/>
</dbReference>
<keyword evidence="4" id="KW-0812">Transmembrane</keyword>
<dbReference type="InterPro" id="IPR013094">
    <property type="entry name" value="AB_hydrolase_3"/>
</dbReference>
<gene>
    <name evidence="6" type="ORF">HIM_05452</name>
</gene>
<protein>
    <recommendedName>
        <fullName evidence="5">Alpha/beta hydrolase fold-3 domain-containing protein</fullName>
    </recommendedName>
</protein>
<organism evidence="6 7">
    <name type="scientific">Hirsutella minnesotensis 3608</name>
    <dbReference type="NCBI Taxonomy" id="1043627"/>
    <lineage>
        <taxon>Eukaryota</taxon>
        <taxon>Fungi</taxon>
        <taxon>Dikarya</taxon>
        <taxon>Ascomycota</taxon>
        <taxon>Pezizomycotina</taxon>
        <taxon>Sordariomycetes</taxon>
        <taxon>Hypocreomycetidae</taxon>
        <taxon>Hypocreales</taxon>
        <taxon>Ophiocordycipitaceae</taxon>
        <taxon>Hirsutella</taxon>
    </lineage>
</organism>
<keyword evidence="4" id="KW-0472">Membrane</keyword>
<accession>A0A0F7ZUQ2</accession>
<evidence type="ECO:0000313" key="7">
    <source>
        <dbReference type="Proteomes" id="UP000054481"/>
    </source>
</evidence>
<keyword evidence="2" id="KW-0378">Hydrolase</keyword>
<dbReference type="Proteomes" id="UP000054481">
    <property type="component" value="Unassembled WGS sequence"/>
</dbReference>
<reference evidence="6 7" key="1">
    <citation type="journal article" date="2014" name="Genome Biol. Evol.">
        <title>Comparative genomics and transcriptomics analyses reveal divergent lifestyle features of nematode endoparasitic fungus Hirsutella minnesotensis.</title>
        <authorList>
            <person name="Lai Y."/>
            <person name="Liu K."/>
            <person name="Zhang X."/>
            <person name="Zhang X."/>
            <person name="Li K."/>
            <person name="Wang N."/>
            <person name="Shu C."/>
            <person name="Wu Y."/>
            <person name="Wang C."/>
            <person name="Bushley K.E."/>
            <person name="Xiang M."/>
            <person name="Liu X."/>
        </authorList>
    </citation>
    <scope>NUCLEOTIDE SEQUENCE [LARGE SCALE GENOMIC DNA]</scope>
    <source>
        <strain evidence="6 7">3608</strain>
    </source>
</reference>
<dbReference type="GO" id="GO:0016787">
    <property type="term" value="F:hydrolase activity"/>
    <property type="evidence" value="ECO:0007669"/>
    <property type="project" value="UniProtKB-KW"/>
</dbReference>
<evidence type="ECO:0000256" key="3">
    <source>
        <dbReference type="PROSITE-ProRule" id="PRU10038"/>
    </source>
</evidence>
<name>A0A0F7ZUQ2_9HYPO</name>
<dbReference type="PROSITE" id="PS01174">
    <property type="entry name" value="LIPASE_GDXG_SER"/>
    <property type="match status" value="1"/>
</dbReference>
<evidence type="ECO:0000256" key="4">
    <source>
        <dbReference type="SAM" id="Phobius"/>
    </source>
</evidence>
<dbReference type="OrthoDB" id="2152029at2759"/>
<dbReference type="AlphaFoldDB" id="A0A0F7ZUQ2"/>
<dbReference type="PANTHER" id="PTHR48081">
    <property type="entry name" value="AB HYDROLASE SUPERFAMILY PROTEIN C4A8.06C"/>
    <property type="match status" value="1"/>
</dbReference>
<dbReference type="InterPro" id="IPR029058">
    <property type="entry name" value="AB_hydrolase_fold"/>
</dbReference>
<dbReference type="Pfam" id="PF07859">
    <property type="entry name" value="Abhydrolase_3"/>
    <property type="match status" value="1"/>
</dbReference>
<evidence type="ECO:0000259" key="5">
    <source>
        <dbReference type="Pfam" id="PF07859"/>
    </source>
</evidence>
<comment type="similarity">
    <text evidence="1">Belongs to the 'GDXG' lipolytic enzyme family.</text>
</comment>